<name>A0A1I4VLW7_9HYPH</name>
<dbReference type="SMART" id="SM00710">
    <property type="entry name" value="PbH1"/>
    <property type="match status" value="8"/>
</dbReference>
<dbReference type="InterPro" id="IPR006633">
    <property type="entry name" value="Carb-bd_sugar_hydrolysis-dom"/>
</dbReference>
<dbReference type="Proteomes" id="UP000233491">
    <property type="component" value="Unassembled WGS sequence"/>
</dbReference>
<dbReference type="InterPro" id="IPR026464">
    <property type="entry name" value="NosD_copper_fam"/>
</dbReference>
<dbReference type="EMBL" id="PJNW01000005">
    <property type="protein sequence ID" value="PKR89622.1"/>
    <property type="molecule type" value="Genomic_DNA"/>
</dbReference>
<comment type="caution">
    <text evidence="6">The sequence shown here is derived from an EMBL/GenBank/DDBJ whole genome shotgun (WGS) entry which is preliminary data.</text>
</comment>
<feature type="chain" id="PRO_5015065816" evidence="4">
    <location>
        <begin position="24"/>
        <end position="444"/>
    </location>
</feature>
<feature type="signal peptide" evidence="4">
    <location>
        <begin position="1"/>
        <end position="23"/>
    </location>
</feature>
<dbReference type="NCBIfam" id="TIGR04247">
    <property type="entry name" value="NosD_copper_fam"/>
    <property type="match status" value="1"/>
</dbReference>
<dbReference type="InterPro" id="IPR007742">
    <property type="entry name" value="NosD_dom"/>
</dbReference>
<keyword evidence="4" id="KW-0732">Signal</keyword>
<keyword evidence="7" id="KW-1185">Reference proteome</keyword>
<organism evidence="6 7">
    <name type="scientific">Pleomorphomonas diazotrophica</name>
    <dbReference type="NCBI Taxonomy" id="1166257"/>
    <lineage>
        <taxon>Bacteria</taxon>
        <taxon>Pseudomonadati</taxon>
        <taxon>Pseudomonadota</taxon>
        <taxon>Alphaproteobacteria</taxon>
        <taxon>Hyphomicrobiales</taxon>
        <taxon>Pleomorphomonadaceae</taxon>
        <taxon>Pleomorphomonas</taxon>
    </lineage>
</organism>
<reference evidence="6 7" key="1">
    <citation type="submission" date="2017-12" db="EMBL/GenBank/DDBJ databases">
        <title>Anaerobic carbon monoxide metabolism by Pleomorphomonas carboxyditropha sp. nov., a new mesophilic hydrogenogenic carboxidotroph.</title>
        <authorList>
            <person name="Esquivel-Elizondo S."/>
            <person name="Krajmalnik-Brown R."/>
        </authorList>
    </citation>
    <scope>NUCLEOTIDE SEQUENCE [LARGE SCALE GENOMIC DNA]</scope>
    <source>
        <strain evidence="6 7">R5-392</strain>
    </source>
</reference>
<evidence type="ECO:0000256" key="4">
    <source>
        <dbReference type="SAM" id="SignalP"/>
    </source>
</evidence>
<dbReference type="NCBIfam" id="TIGR03804">
    <property type="entry name" value="para_beta_helix"/>
    <property type="match status" value="1"/>
</dbReference>
<dbReference type="InterPro" id="IPR051550">
    <property type="entry name" value="SCF-Subunits/Alg-Epimerases"/>
</dbReference>
<evidence type="ECO:0000313" key="6">
    <source>
        <dbReference type="EMBL" id="PKR89622.1"/>
    </source>
</evidence>
<keyword evidence="2" id="KW-0677">Repeat</keyword>
<dbReference type="InterPro" id="IPR006626">
    <property type="entry name" value="PbH1"/>
</dbReference>
<dbReference type="Pfam" id="PF05048">
    <property type="entry name" value="NosD"/>
    <property type="match status" value="1"/>
</dbReference>
<dbReference type="PANTHER" id="PTHR22990">
    <property type="entry name" value="F-BOX ONLY PROTEIN"/>
    <property type="match status" value="1"/>
</dbReference>
<comment type="pathway">
    <text evidence="1">Protein modification; protein ubiquitination.</text>
</comment>
<feature type="domain" description="Carbohydrate-binding/sugar hydrolysis" evidence="5">
    <location>
        <begin position="42"/>
        <end position="190"/>
    </location>
</feature>
<feature type="domain" description="Carbohydrate-binding/sugar hydrolysis" evidence="5">
    <location>
        <begin position="196"/>
        <end position="366"/>
    </location>
</feature>
<dbReference type="PANTHER" id="PTHR22990:SF15">
    <property type="entry name" value="F-BOX ONLY PROTEIN 10"/>
    <property type="match status" value="1"/>
</dbReference>
<evidence type="ECO:0000256" key="3">
    <source>
        <dbReference type="ARBA" id="ARBA00022786"/>
    </source>
</evidence>
<evidence type="ECO:0000259" key="5">
    <source>
        <dbReference type="SMART" id="SM00722"/>
    </source>
</evidence>
<dbReference type="Gene3D" id="2.160.20.10">
    <property type="entry name" value="Single-stranded right-handed beta-helix, Pectin lyase-like"/>
    <property type="match status" value="2"/>
</dbReference>
<dbReference type="RefSeq" id="WP_101288930.1">
    <property type="nucleotide sequence ID" value="NZ_FOUQ01000012.1"/>
</dbReference>
<sequence length="444" mass="47776">MKRALRLATLATVLLCCVGPAGAAEIVVGNEADALRQAIETAAPGDVLRLGNASYNGPIVIDRPLTLLGGRDSRIVGKGEGTVVAVQADDVTLKGLYITGSGRKLDKLDSGIALAKETRRALVEDNRIVMNLIGIDVQGAIDATVRGNTIVGRTDLHRAEMGSGIYVWNAPGLLVEHNDIRRGRDGIFVTTSMKARYRFNRMQELRFAFHSMYANDIELEHNVSRGNMLGFAFMFSRGVTATDNLSVGDATHGLFLNSVKNSRLVHNEVRDGGEKCLFIYGATRNRFEGNRLEGCDIGVHLTGGASENVLTGNAVIGNRTQVKYVGTRWLEWSGVAEVAGQTKAQIGNFWSDHVAFDIDGDGMADSPYRPNDTVDVLTWSQPMTRLLLGAPAVQLIRWAQSRFPGLLPGGVIDSHPLMSPEGAGPRSPSTPVTVGFVPAAEISQ</sequence>
<gene>
    <name evidence="6" type="ORF">CXZ10_09680</name>
</gene>
<dbReference type="InterPro" id="IPR012334">
    <property type="entry name" value="Pectin_lyas_fold"/>
</dbReference>
<dbReference type="SMART" id="SM00722">
    <property type="entry name" value="CASH"/>
    <property type="match status" value="2"/>
</dbReference>
<evidence type="ECO:0000256" key="2">
    <source>
        <dbReference type="ARBA" id="ARBA00022737"/>
    </source>
</evidence>
<dbReference type="SUPFAM" id="SSF51126">
    <property type="entry name" value="Pectin lyase-like"/>
    <property type="match status" value="1"/>
</dbReference>
<proteinExistence type="predicted"/>
<evidence type="ECO:0000256" key="1">
    <source>
        <dbReference type="ARBA" id="ARBA00004906"/>
    </source>
</evidence>
<accession>A0A1I4VLW7</accession>
<dbReference type="AlphaFoldDB" id="A0A1I4VLW7"/>
<evidence type="ECO:0000313" key="7">
    <source>
        <dbReference type="Proteomes" id="UP000233491"/>
    </source>
</evidence>
<dbReference type="InterPro" id="IPR022441">
    <property type="entry name" value="Para_beta_helix_rpt-2"/>
</dbReference>
<protein>
    <submittedName>
        <fullName evidence="6">Nitrous oxide reductase family maturation protein NosD</fullName>
    </submittedName>
</protein>
<dbReference type="OrthoDB" id="9767990at2"/>
<keyword evidence="3" id="KW-0833">Ubl conjugation pathway</keyword>
<dbReference type="InterPro" id="IPR011050">
    <property type="entry name" value="Pectin_lyase_fold/virulence"/>
</dbReference>